<evidence type="ECO:0000256" key="2">
    <source>
        <dbReference type="ARBA" id="ARBA00022857"/>
    </source>
</evidence>
<evidence type="ECO:0000256" key="3">
    <source>
        <dbReference type="ARBA" id="ARBA00023002"/>
    </source>
</evidence>
<dbReference type="AlphaFoldDB" id="A0A2K1QG63"/>
<gene>
    <name evidence="5" type="ORF">CAC42_6687</name>
</gene>
<dbReference type="InParanoid" id="A0A2K1QG63"/>
<keyword evidence="3" id="KW-0560">Oxidoreductase</keyword>
<comment type="caution">
    <text evidence="5">The sequence shown here is derived from an EMBL/GenBank/DDBJ whole genome shotgun (WGS) entry which is preliminary data.</text>
</comment>
<name>A0A2K1QG63_9PEZI</name>
<evidence type="ECO:0000256" key="4">
    <source>
        <dbReference type="RuleBase" id="RU000363"/>
    </source>
</evidence>
<keyword evidence="2" id="KW-0521">NADP</keyword>
<comment type="similarity">
    <text evidence="1 4">Belongs to the short-chain dehydrogenases/reductases (SDR) family.</text>
</comment>
<dbReference type="InterPro" id="IPR036291">
    <property type="entry name" value="NAD(P)-bd_dom_sf"/>
</dbReference>
<dbReference type="InterPro" id="IPR002347">
    <property type="entry name" value="SDR_fam"/>
</dbReference>
<dbReference type="InterPro" id="IPR020904">
    <property type="entry name" value="Sc_DH/Rdtase_CS"/>
</dbReference>
<dbReference type="GO" id="GO:0016491">
    <property type="term" value="F:oxidoreductase activity"/>
    <property type="evidence" value="ECO:0007669"/>
    <property type="project" value="UniProtKB-KW"/>
</dbReference>
<dbReference type="OrthoDB" id="37659at2759"/>
<protein>
    <submittedName>
        <fullName evidence="5">Uncharacterized protein</fullName>
    </submittedName>
</protein>
<reference evidence="5 6" key="1">
    <citation type="submission" date="2017-06" db="EMBL/GenBank/DDBJ databases">
        <title>Draft genome sequence of a variant of Elsinoe murrayae.</title>
        <authorList>
            <person name="Cheng Q."/>
        </authorList>
    </citation>
    <scope>NUCLEOTIDE SEQUENCE [LARGE SCALE GENOMIC DNA]</scope>
    <source>
        <strain evidence="5 6">CQ-2017a</strain>
    </source>
</reference>
<organism evidence="5 6">
    <name type="scientific">Sphaceloma murrayae</name>
    <dbReference type="NCBI Taxonomy" id="2082308"/>
    <lineage>
        <taxon>Eukaryota</taxon>
        <taxon>Fungi</taxon>
        <taxon>Dikarya</taxon>
        <taxon>Ascomycota</taxon>
        <taxon>Pezizomycotina</taxon>
        <taxon>Dothideomycetes</taxon>
        <taxon>Dothideomycetidae</taxon>
        <taxon>Myriangiales</taxon>
        <taxon>Elsinoaceae</taxon>
        <taxon>Sphaceloma</taxon>
    </lineage>
</organism>
<dbReference type="PRINTS" id="PR00080">
    <property type="entry name" value="SDRFAMILY"/>
</dbReference>
<dbReference type="PANTHER" id="PTHR43180:SF33">
    <property type="entry name" value="15-HYDROXYPROSTAGLANDIN DEHYDROGENASE [NAD(+)]-LIKE"/>
    <property type="match status" value="1"/>
</dbReference>
<keyword evidence="6" id="KW-1185">Reference proteome</keyword>
<dbReference type="STRING" id="2082308.A0A2K1QG63"/>
<dbReference type="PRINTS" id="PR00081">
    <property type="entry name" value="GDHRDH"/>
</dbReference>
<dbReference type="Pfam" id="PF00106">
    <property type="entry name" value="adh_short"/>
    <property type="match status" value="1"/>
</dbReference>
<sequence>MTTFEIGDAEFGALKDKVILVTGCATGIGYATAKRAHANGAKLILADWNEKDTLKLVEELGSKDVVFRKTDVSNFDDVLEVFQLGQVTFGKIDAVISNAGAAQLSKGLFEDEYDESGKLKAPSLRSIEVNLHAHLYMVKCAAHYFKKSPNEKHQIIMTGSAASIIDTPPQYLYCAAKAGVLGLMRSLRTQLIKDGTSVNMVAPWMTVSQMLPQWIVDMWGDLPANTPDGVGRALLLPIVKPDVNGCTFWVAGNNIVELEEKLHETQPLWMGAELSKAVDAGQLKMIPYM</sequence>
<evidence type="ECO:0000313" key="5">
    <source>
        <dbReference type="EMBL" id="PNS14174.1"/>
    </source>
</evidence>
<dbReference type="EMBL" id="NKHZ01000088">
    <property type="protein sequence ID" value="PNS14174.1"/>
    <property type="molecule type" value="Genomic_DNA"/>
</dbReference>
<evidence type="ECO:0000313" key="6">
    <source>
        <dbReference type="Proteomes" id="UP000243797"/>
    </source>
</evidence>
<accession>A0A2K1QG63</accession>
<dbReference type="PANTHER" id="PTHR43180">
    <property type="entry name" value="3-OXOACYL-(ACYL-CARRIER-PROTEIN) REDUCTASE (AFU_ORTHOLOGUE AFUA_6G11210)"/>
    <property type="match status" value="1"/>
</dbReference>
<dbReference type="PROSITE" id="PS00061">
    <property type="entry name" value="ADH_SHORT"/>
    <property type="match status" value="1"/>
</dbReference>
<dbReference type="SUPFAM" id="SSF51735">
    <property type="entry name" value="NAD(P)-binding Rossmann-fold domains"/>
    <property type="match status" value="1"/>
</dbReference>
<dbReference type="Gene3D" id="3.40.50.720">
    <property type="entry name" value="NAD(P)-binding Rossmann-like Domain"/>
    <property type="match status" value="1"/>
</dbReference>
<proteinExistence type="inferred from homology"/>
<evidence type="ECO:0000256" key="1">
    <source>
        <dbReference type="ARBA" id="ARBA00006484"/>
    </source>
</evidence>
<dbReference type="Proteomes" id="UP000243797">
    <property type="component" value="Unassembled WGS sequence"/>
</dbReference>